<dbReference type="AlphaFoldDB" id="A0A9D4UEM7"/>
<organism evidence="1 2">
    <name type="scientific">Adiantum capillus-veneris</name>
    <name type="common">Maidenhair fern</name>
    <dbReference type="NCBI Taxonomy" id="13818"/>
    <lineage>
        <taxon>Eukaryota</taxon>
        <taxon>Viridiplantae</taxon>
        <taxon>Streptophyta</taxon>
        <taxon>Embryophyta</taxon>
        <taxon>Tracheophyta</taxon>
        <taxon>Polypodiopsida</taxon>
        <taxon>Polypodiidae</taxon>
        <taxon>Polypodiales</taxon>
        <taxon>Pteridineae</taxon>
        <taxon>Pteridaceae</taxon>
        <taxon>Vittarioideae</taxon>
        <taxon>Adiantum</taxon>
    </lineage>
</organism>
<evidence type="ECO:0000313" key="2">
    <source>
        <dbReference type="Proteomes" id="UP000886520"/>
    </source>
</evidence>
<gene>
    <name evidence="1" type="ORF">GOP47_0019109</name>
</gene>
<proteinExistence type="predicted"/>
<accession>A0A9D4UEM7</accession>
<name>A0A9D4UEM7_ADICA</name>
<dbReference type="Proteomes" id="UP000886520">
    <property type="component" value="Chromosome 18"/>
</dbReference>
<dbReference type="EMBL" id="JABFUD020000018">
    <property type="protein sequence ID" value="KAI5066485.1"/>
    <property type="molecule type" value="Genomic_DNA"/>
</dbReference>
<sequence length="89" mass="9716">MLVYASHYAALQPACSTLERVYAVRYGRLAARLSCLLAGCWHWPPENHYAGYPHLAARTPICSTYGLPVGHRLGLSTLSSCPEDEGTVP</sequence>
<protein>
    <submittedName>
        <fullName evidence="1">Uncharacterized protein</fullName>
    </submittedName>
</protein>
<reference evidence="1" key="1">
    <citation type="submission" date="2021-01" db="EMBL/GenBank/DDBJ databases">
        <title>Adiantum capillus-veneris genome.</title>
        <authorList>
            <person name="Fang Y."/>
            <person name="Liao Q."/>
        </authorList>
    </citation>
    <scope>NUCLEOTIDE SEQUENCE</scope>
    <source>
        <strain evidence="1">H3</strain>
        <tissue evidence="1">Leaf</tissue>
    </source>
</reference>
<comment type="caution">
    <text evidence="1">The sequence shown here is derived from an EMBL/GenBank/DDBJ whole genome shotgun (WGS) entry which is preliminary data.</text>
</comment>
<keyword evidence="2" id="KW-1185">Reference proteome</keyword>
<evidence type="ECO:0000313" key="1">
    <source>
        <dbReference type="EMBL" id="KAI5066485.1"/>
    </source>
</evidence>